<gene>
    <name evidence="2" type="ORF">BaRGS_00038043</name>
</gene>
<evidence type="ECO:0000313" key="3">
    <source>
        <dbReference type="Proteomes" id="UP001519460"/>
    </source>
</evidence>
<proteinExistence type="predicted"/>
<evidence type="ECO:0000256" key="1">
    <source>
        <dbReference type="SAM" id="MobiDB-lite"/>
    </source>
</evidence>
<feature type="region of interest" description="Disordered" evidence="1">
    <location>
        <begin position="174"/>
        <end position="200"/>
    </location>
</feature>
<organism evidence="2 3">
    <name type="scientific">Batillaria attramentaria</name>
    <dbReference type="NCBI Taxonomy" id="370345"/>
    <lineage>
        <taxon>Eukaryota</taxon>
        <taxon>Metazoa</taxon>
        <taxon>Spiralia</taxon>
        <taxon>Lophotrochozoa</taxon>
        <taxon>Mollusca</taxon>
        <taxon>Gastropoda</taxon>
        <taxon>Caenogastropoda</taxon>
        <taxon>Sorbeoconcha</taxon>
        <taxon>Cerithioidea</taxon>
        <taxon>Batillariidae</taxon>
        <taxon>Batillaria</taxon>
    </lineage>
</organism>
<keyword evidence="3" id="KW-1185">Reference proteome</keyword>
<reference evidence="2 3" key="1">
    <citation type="journal article" date="2023" name="Sci. Data">
        <title>Genome assembly of the Korean intertidal mud-creeper Batillaria attramentaria.</title>
        <authorList>
            <person name="Patra A.K."/>
            <person name="Ho P.T."/>
            <person name="Jun S."/>
            <person name="Lee S.J."/>
            <person name="Kim Y."/>
            <person name="Won Y.J."/>
        </authorList>
    </citation>
    <scope>NUCLEOTIDE SEQUENCE [LARGE SCALE GENOMIC DNA]</scope>
    <source>
        <strain evidence="2">Wonlab-2016</strain>
    </source>
</reference>
<dbReference type="Proteomes" id="UP001519460">
    <property type="component" value="Unassembled WGS sequence"/>
</dbReference>
<name>A0ABD0J8C9_9CAEN</name>
<evidence type="ECO:0000313" key="2">
    <source>
        <dbReference type="EMBL" id="KAK7463961.1"/>
    </source>
</evidence>
<dbReference type="EMBL" id="JACVVK020000595">
    <property type="protein sequence ID" value="KAK7463961.1"/>
    <property type="molecule type" value="Genomic_DNA"/>
</dbReference>
<comment type="caution">
    <text evidence="2">The sequence shown here is derived from an EMBL/GenBank/DDBJ whole genome shotgun (WGS) entry which is preliminary data.</text>
</comment>
<sequence>MPLRKPVRTLSEERLNEEVSNIMTYASLNTFHESVETIAGEHGVTELADEAMCPPSEDEEEVNSNHTTRPCRSDPQEHLRYHVQSYPSLFTCDVWREAGAIKSDTSSSGHSKGSMDTLAPVCEDVYNVNAKGDKHMSQDLLTSVADKLRARPSDSRSSVESMCKEHAQLRMISLAASPPGSPCSDGSISEEDLKSSDIDI</sequence>
<protein>
    <submittedName>
        <fullName evidence="2">Uncharacterized protein</fullName>
    </submittedName>
</protein>
<feature type="compositionally biased region" description="Basic and acidic residues" evidence="1">
    <location>
        <begin position="191"/>
        <end position="200"/>
    </location>
</feature>
<dbReference type="AlphaFoldDB" id="A0ABD0J8C9"/>
<accession>A0ABD0J8C9</accession>